<dbReference type="Proteomes" id="UP000000589">
    <property type="component" value="Chromosome 2"/>
</dbReference>
<reference evidence="5" key="3">
    <citation type="submission" date="2025-08" db="UniProtKB">
        <authorList>
            <consortium name="Ensembl"/>
        </authorList>
    </citation>
    <scope>IDENTIFICATION</scope>
    <source>
        <strain evidence="5">C57BL/6J</strain>
    </source>
</reference>
<evidence type="ECO:0000259" key="4">
    <source>
        <dbReference type="Pfam" id="PF11566"/>
    </source>
</evidence>
<evidence type="ECO:0000256" key="1">
    <source>
        <dbReference type="ARBA" id="ARBA00006405"/>
    </source>
</evidence>
<reference evidence="5 7" key="1">
    <citation type="journal article" date="2009" name="PLoS Biol.">
        <title>Lineage-specific biology revealed by a finished genome assembly of the mouse.</title>
        <authorList>
            <consortium name="Mouse Genome Sequencing Consortium"/>
            <person name="Church D.M."/>
            <person name="Goodstadt L."/>
            <person name="Hillier L.W."/>
            <person name="Zody M.C."/>
            <person name="Goldstein S."/>
            <person name="She X."/>
            <person name="Bult C.J."/>
            <person name="Agarwala R."/>
            <person name="Cherry J.L."/>
            <person name="DiCuccio M."/>
            <person name="Hlavina W."/>
            <person name="Kapustin Y."/>
            <person name="Meric P."/>
            <person name="Maglott D."/>
            <person name="Birtle Z."/>
            <person name="Marques A.C."/>
            <person name="Graves T."/>
            <person name="Zhou S."/>
            <person name="Teague B."/>
            <person name="Potamousis K."/>
            <person name="Churas C."/>
            <person name="Place M."/>
            <person name="Herschleb J."/>
            <person name="Runnheim R."/>
            <person name="Forrest D."/>
            <person name="Amos-Landgraf J."/>
            <person name="Schwartz D.C."/>
            <person name="Cheng Z."/>
            <person name="Lindblad-Toh K."/>
            <person name="Eichler E.E."/>
            <person name="Ponting C.P."/>
        </authorList>
    </citation>
    <scope>NUCLEOTIDE SEQUENCE [LARGE SCALE GENOMIC DNA]</scope>
    <source>
        <strain evidence="5 7">C57BL/6J</strain>
    </source>
</reference>
<dbReference type="GO" id="GO:0004866">
    <property type="term" value="F:endopeptidase inhibitor activity"/>
    <property type="evidence" value="ECO:0007669"/>
    <property type="project" value="InterPro"/>
</dbReference>
<name>D6REH2_MOUSE</name>
<evidence type="ECO:0000313" key="6">
    <source>
        <dbReference type="MGI" id="MGI:1346072"/>
    </source>
</evidence>
<dbReference type="GeneTree" id="ENSGT00390000012257"/>
<protein>
    <recommendedName>
        <fullName evidence="2">Proteasome inhibitor PI31 subunit</fullName>
    </recommendedName>
</protein>
<evidence type="ECO:0000313" key="5">
    <source>
        <dbReference type="Ensembl" id="ENSMUSP00000117723.2"/>
    </source>
</evidence>
<proteinExistence type="inferred from homology"/>
<dbReference type="PANTHER" id="PTHR13266:SF1">
    <property type="entry name" value="PROTEASOME INHIBITOR PI31 SUBUNIT"/>
    <property type="match status" value="1"/>
</dbReference>
<keyword evidence="7" id="KW-1185">Reference proteome</keyword>
<evidence type="ECO:0000256" key="3">
    <source>
        <dbReference type="ARBA" id="ARBA00022942"/>
    </source>
</evidence>
<evidence type="ECO:0000313" key="7">
    <source>
        <dbReference type="Proteomes" id="UP000000589"/>
    </source>
</evidence>
<sequence>MAGLEVLFASAAPSMSCPQDALVCFLHWEVVTNGYYALGTGDQDL</sequence>
<dbReference type="Pfam" id="PF11566">
    <property type="entry name" value="PI31_Prot_N"/>
    <property type="match status" value="1"/>
</dbReference>
<dbReference type="InterPro" id="IPR045128">
    <property type="entry name" value="PI31-like"/>
</dbReference>
<dbReference type="Gene3D" id="3.40.1000.30">
    <property type="match status" value="1"/>
</dbReference>
<dbReference type="GO" id="GO:0070628">
    <property type="term" value="F:proteasome binding"/>
    <property type="evidence" value="ECO:0007669"/>
    <property type="project" value="InterPro"/>
</dbReference>
<accession>D6REH2</accession>
<feature type="domain" description="PI31 proteasome regulator N-terminal" evidence="4">
    <location>
        <begin position="12"/>
        <end position="43"/>
    </location>
</feature>
<keyword evidence="3" id="KW-0647">Proteasome</keyword>
<dbReference type="PANTHER" id="PTHR13266">
    <property type="entry name" value="PROTEASOME INHIBITOR"/>
    <property type="match status" value="1"/>
</dbReference>
<dbReference type="GO" id="GO:0043161">
    <property type="term" value="P:proteasome-mediated ubiquitin-dependent protein catabolic process"/>
    <property type="evidence" value="ECO:0007669"/>
    <property type="project" value="InterPro"/>
</dbReference>
<comment type="similarity">
    <text evidence="1">Belongs to the proteasome inhibitor PI31 family.</text>
</comment>
<dbReference type="Bgee" id="ENSMUSG00000032869">
    <property type="expression patterns" value="Expressed in seminiferous tubule of testis and 259 other cell types or tissues"/>
</dbReference>
<dbReference type="GO" id="GO:0000502">
    <property type="term" value="C:proteasome complex"/>
    <property type="evidence" value="ECO:0007669"/>
    <property type="project" value="UniProtKB-KW"/>
</dbReference>
<dbReference type="MGI" id="MGI:1346072">
    <property type="gene designation" value="Psmf1"/>
</dbReference>
<dbReference type="Ensembl" id="ENSMUST00000155939.8">
    <property type="protein sequence ID" value="ENSMUSP00000117723.2"/>
    <property type="gene ID" value="ENSMUSG00000032869.16"/>
</dbReference>
<dbReference type="HOGENOM" id="CLU_3207452_0_0_1"/>
<dbReference type="ExpressionAtlas" id="D6REH2">
    <property type="expression patterns" value="baseline and differential"/>
</dbReference>
<reference evidence="5" key="4">
    <citation type="submission" date="2025-09" db="UniProtKB">
        <authorList>
            <consortium name="Ensembl"/>
        </authorList>
    </citation>
    <scope>IDENTIFICATION</scope>
    <source>
        <strain evidence="5">C57BL/6J</strain>
    </source>
</reference>
<organism evidence="5 7">
    <name type="scientific">Mus musculus</name>
    <name type="common">Mouse</name>
    <dbReference type="NCBI Taxonomy" id="10090"/>
    <lineage>
        <taxon>Eukaryota</taxon>
        <taxon>Metazoa</taxon>
        <taxon>Chordata</taxon>
        <taxon>Craniata</taxon>
        <taxon>Vertebrata</taxon>
        <taxon>Euteleostomi</taxon>
        <taxon>Mammalia</taxon>
        <taxon>Eutheria</taxon>
        <taxon>Euarchontoglires</taxon>
        <taxon>Glires</taxon>
        <taxon>Rodentia</taxon>
        <taxon>Myomorpha</taxon>
        <taxon>Muroidea</taxon>
        <taxon>Muridae</taxon>
        <taxon>Murinae</taxon>
        <taxon>Mus</taxon>
        <taxon>Mus</taxon>
    </lineage>
</organism>
<reference evidence="5 7" key="2">
    <citation type="journal article" date="2011" name="PLoS Biol.">
        <title>Modernizing reference genome assemblies.</title>
        <authorList>
            <person name="Church D.M."/>
            <person name="Schneider V.A."/>
            <person name="Graves T."/>
            <person name="Auger K."/>
            <person name="Cunningham F."/>
            <person name="Bouk N."/>
            <person name="Chen H.C."/>
            <person name="Agarwala R."/>
            <person name="McLaren W.M."/>
            <person name="Ritchie G.R."/>
            <person name="Albracht D."/>
            <person name="Kremitzki M."/>
            <person name="Rock S."/>
            <person name="Kotkiewicz H."/>
            <person name="Kremitzki C."/>
            <person name="Wollam A."/>
            <person name="Trani L."/>
            <person name="Fulton L."/>
            <person name="Fulton R."/>
            <person name="Matthews L."/>
            <person name="Whitehead S."/>
            <person name="Chow W."/>
            <person name="Torrance J."/>
            <person name="Dunn M."/>
            <person name="Harden G."/>
            <person name="Threadgold G."/>
            <person name="Wood J."/>
            <person name="Collins J."/>
            <person name="Heath P."/>
            <person name="Griffiths G."/>
            <person name="Pelan S."/>
            <person name="Grafham D."/>
            <person name="Eichler E.E."/>
            <person name="Weinstock G."/>
            <person name="Mardis E.R."/>
            <person name="Wilson R.K."/>
            <person name="Howe K."/>
            <person name="Flicek P."/>
            <person name="Hubbard T."/>
        </authorList>
    </citation>
    <scope>NUCLEOTIDE SEQUENCE [LARGE SCALE GENOMIC DNA]</scope>
    <source>
        <strain evidence="5 7">C57BL/6J</strain>
    </source>
</reference>
<dbReference type="AGR" id="MGI:1346072"/>
<evidence type="ECO:0000256" key="2">
    <source>
        <dbReference type="ARBA" id="ARBA00015575"/>
    </source>
</evidence>
<dbReference type="InterPro" id="IPR021625">
    <property type="entry name" value="PI31_Prot_N"/>
</dbReference>
<gene>
    <name evidence="5 6" type="primary">Psmf1</name>
</gene>
<dbReference type="VEuPathDB" id="HostDB:ENSMUSG00000032869"/>
<dbReference type="Antibodypedia" id="23029">
    <property type="antibodies" value="281 antibodies from 35 providers"/>
</dbReference>
<dbReference type="AlphaFoldDB" id="D6REH2"/>
<dbReference type="SMR" id="D6REH2"/>